<evidence type="ECO:0000256" key="5">
    <source>
        <dbReference type="ARBA" id="ARBA00023136"/>
    </source>
</evidence>
<dbReference type="InterPro" id="IPR008952">
    <property type="entry name" value="Tetraspanin_EC2_sf"/>
</dbReference>
<evidence type="ECO:0000256" key="3">
    <source>
        <dbReference type="ARBA" id="ARBA00022692"/>
    </source>
</evidence>
<comment type="similarity">
    <text evidence="2 7">Belongs to the tetraspanin (TM4SF) family.</text>
</comment>
<keyword evidence="5 7" id="KW-0472">Membrane</keyword>
<keyword evidence="6" id="KW-1015">Disulfide bond</keyword>
<feature type="transmembrane region" description="Helical" evidence="7">
    <location>
        <begin position="121"/>
        <end position="144"/>
    </location>
</feature>
<organism evidence="8 9">
    <name type="scientific">Paramuricea clavata</name>
    <name type="common">Red gorgonian</name>
    <name type="synonym">Violescent sea-whip</name>
    <dbReference type="NCBI Taxonomy" id="317549"/>
    <lineage>
        <taxon>Eukaryota</taxon>
        <taxon>Metazoa</taxon>
        <taxon>Cnidaria</taxon>
        <taxon>Anthozoa</taxon>
        <taxon>Octocorallia</taxon>
        <taxon>Malacalcyonacea</taxon>
        <taxon>Plexauridae</taxon>
        <taxon>Paramuricea</taxon>
    </lineage>
</organism>
<dbReference type="AlphaFoldDB" id="A0A6S7LQD0"/>
<comment type="caution">
    <text evidence="8">The sequence shown here is derived from an EMBL/GenBank/DDBJ whole genome shotgun (WGS) entry which is preliminary data.</text>
</comment>
<evidence type="ECO:0000313" key="8">
    <source>
        <dbReference type="EMBL" id="CAB4037889.1"/>
    </source>
</evidence>
<dbReference type="Pfam" id="PF00335">
    <property type="entry name" value="Tetraspanin"/>
    <property type="match status" value="1"/>
</dbReference>
<evidence type="ECO:0000256" key="6">
    <source>
        <dbReference type="PIRSR" id="PIRSR002419-1"/>
    </source>
</evidence>
<keyword evidence="4 7" id="KW-1133">Transmembrane helix</keyword>
<dbReference type="OrthoDB" id="5969951at2759"/>
<gene>
    <name evidence="8" type="ORF">PACLA_8A023860</name>
</gene>
<feature type="transmembrane region" description="Helical" evidence="7">
    <location>
        <begin position="38"/>
        <end position="60"/>
    </location>
</feature>
<evidence type="ECO:0000256" key="2">
    <source>
        <dbReference type="ARBA" id="ARBA00006840"/>
    </source>
</evidence>
<name>A0A6S7LQD0_PARCT</name>
<comment type="subcellular location">
    <subcellularLocation>
        <location evidence="1 7">Membrane</location>
        <topology evidence="1 7">Multi-pass membrane protein</topology>
    </subcellularLocation>
</comment>
<dbReference type="PANTHER" id="PTHR19282">
    <property type="entry name" value="TETRASPANIN"/>
    <property type="match status" value="1"/>
</dbReference>
<dbReference type="InterPro" id="IPR000301">
    <property type="entry name" value="Tetraspanin_animals"/>
</dbReference>
<dbReference type="PANTHER" id="PTHR19282:SF534">
    <property type="entry name" value="TETRASPANIN FAMILY-RELATED"/>
    <property type="match status" value="1"/>
</dbReference>
<proteinExistence type="inferred from homology"/>
<feature type="transmembrane region" description="Helical" evidence="7">
    <location>
        <begin position="94"/>
        <end position="115"/>
    </location>
</feature>
<keyword evidence="3 7" id="KW-0812">Transmembrane</keyword>
<reference evidence="8" key="1">
    <citation type="submission" date="2020-04" db="EMBL/GenBank/DDBJ databases">
        <authorList>
            <person name="Alioto T."/>
            <person name="Alioto T."/>
            <person name="Gomez Garrido J."/>
        </authorList>
    </citation>
    <scope>NUCLEOTIDE SEQUENCE</scope>
    <source>
        <strain evidence="8">A484AB</strain>
    </source>
</reference>
<evidence type="ECO:0000313" key="9">
    <source>
        <dbReference type="Proteomes" id="UP001152795"/>
    </source>
</evidence>
<dbReference type="InterPro" id="IPR018499">
    <property type="entry name" value="Tetraspanin/Peripherin"/>
</dbReference>
<dbReference type="PIRSF" id="PIRSF002419">
    <property type="entry name" value="Tetraspanin"/>
    <property type="match status" value="1"/>
</dbReference>
<evidence type="ECO:0000256" key="7">
    <source>
        <dbReference type="RuleBase" id="RU361218"/>
    </source>
</evidence>
<accession>A0A6S7LQD0</accession>
<keyword evidence="9" id="KW-1185">Reference proteome</keyword>
<dbReference type="Gene3D" id="1.10.1450.10">
    <property type="entry name" value="Tetraspanin"/>
    <property type="match status" value="1"/>
</dbReference>
<dbReference type="SUPFAM" id="SSF48652">
    <property type="entry name" value="Tetraspanin"/>
    <property type="match status" value="1"/>
</dbReference>
<dbReference type="Proteomes" id="UP001152795">
    <property type="component" value="Unassembled WGS sequence"/>
</dbReference>
<dbReference type="EMBL" id="CACRXK020023574">
    <property type="protein sequence ID" value="CAB4037889.1"/>
    <property type="molecule type" value="Genomic_DNA"/>
</dbReference>
<protein>
    <recommendedName>
        <fullName evidence="7">Tetraspanin</fullName>
    </recommendedName>
</protein>
<comment type="caution">
    <text evidence="7">Lacks conserved residue(s) required for the propagation of feature annotation.</text>
</comment>
<dbReference type="PRINTS" id="PR00259">
    <property type="entry name" value="TMFOUR"/>
</dbReference>
<evidence type="ECO:0000256" key="1">
    <source>
        <dbReference type="ARBA" id="ARBA00004141"/>
    </source>
</evidence>
<dbReference type="GO" id="GO:0005886">
    <property type="term" value="C:plasma membrane"/>
    <property type="evidence" value="ECO:0007669"/>
    <property type="project" value="TreeGrafter"/>
</dbReference>
<feature type="disulfide bond" evidence="6">
    <location>
        <begin position="186"/>
        <end position="211"/>
    </location>
</feature>
<sequence length="263" mass="30069">MTKAKQIEYCSLSKEMDLDEPHNIQPWKRLSFQCAKTFVFIFNGFFWLLGWTLIGVGISLQSSIGAHKYLASRGYEDSVISGKDYGGYSSASELCLSIGCIILLVVLLACCGTHTENHLILGIYLAIVVIFLSFEIVAITMVSFHKEKVEQRIINDIKLTMNFYEVKNFEGITKSIDSFQKVFHCCGCIDYADWFNTTWGKHHKMDVPSSCLKNNTWQEAIHQGMIDTSNTVFTINKEGCFKHVRDYFVKNLHLFRTLIAWVL</sequence>
<evidence type="ECO:0000256" key="4">
    <source>
        <dbReference type="ARBA" id="ARBA00022989"/>
    </source>
</evidence>
<feature type="non-terminal residue" evidence="8">
    <location>
        <position position="263"/>
    </location>
</feature>